<name>A0AAF0ID30_9CAUD</name>
<evidence type="ECO:0000313" key="2">
    <source>
        <dbReference type="Proteomes" id="UP001269161"/>
    </source>
</evidence>
<keyword evidence="2" id="KW-1185">Reference proteome</keyword>
<evidence type="ECO:0000313" key="1">
    <source>
        <dbReference type="EMBL" id="WEU69853.1"/>
    </source>
</evidence>
<dbReference type="Proteomes" id="UP001269161">
    <property type="component" value="Segment"/>
</dbReference>
<sequence>MKRLIIAGSATLATTPATLAAIGTSGIDAGQIALYRGDTGAVISAALTEQIPSFGLFVGVGAFATDGEYMQSVAEISTRRFSYTKTPYAAGTKFSASITVPTPVEGKDYTLMMAKKGVVFNERNKWSATIKAKQGDTAATIATYLANELKALGKNEAFTASLSTATITVTATNYQDWELLAADDLFGTAVTTSAHGLPPVCDDAYIKDLYRQCIGDEGIYGTDPSGMKLYKERTISSSTNWTLYTLQFYNPKPFKTTTGEDVRQIVHIAIPGAAVTTLDAILASIINPVATSGGA</sequence>
<accession>A0AAF0ID30</accession>
<dbReference type="EMBL" id="OQ198719">
    <property type="protein sequence ID" value="WEU69853.1"/>
    <property type="molecule type" value="Genomic_DNA"/>
</dbReference>
<protein>
    <submittedName>
        <fullName evidence="1">Structural protein</fullName>
    </submittedName>
</protein>
<dbReference type="RefSeq" id="YP_011108615.1">
    <property type="nucleotide sequence ID" value="NC_091965.1"/>
</dbReference>
<proteinExistence type="predicted"/>
<organism evidence="1 2">
    <name type="scientific">Caudoviricetes sp. 'Rudgehvirus jaberico'</name>
    <dbReference type="NCBI Taxonomy" id="3028515"/>
    <lineage>
        <taxon>Viruses</taxon>
        <taxon>Duplodnaviria</taxon>
        <taxon>Heunggongvirae</taxon>
        <taxon>Uroviricota</taxon>
        <taxon>Caudoviricetes</taxon>
        <taxon>Crassvirales</taxon>
        <taxon>Intestiviridae</taxon>
        <taxon>Crudevirinae</taxon>
    </lineage>
</organism>
<reference evidence="1" key="1">
    <citation type="submission" date="2023-01" db="EMBL/GenBank/DDBJ databases">
        <title>New crAssphage isolates infecting Bacteroides cellulosilyticus.</title>
        <authorList>
            <person name="Papudeshi B."/>
            <person name="Vega A.A."/>
            <person name="Souza C."/>
            <person name="Giles S.K."/>
            <person name="Mallawaarachchi V."/>
            <person name="Roach M.J."/>
            <person name="An M."/>
            <person name="Jacobson N."/>
            <person name="McNair K."/>
            <person name="Mora M.F."/>
            <person name="Pastrana K."/>
            <person name="Leigh C."/>
            <person name="Cram C."/>
            <person name="Plewa W.S."/>
            <person name="Grigson S.R."/>
            <person name="Bouras G.S."/>
            <person name="Decewicz P."/>
            <person name="Luque A."/>
            <person name="Droit L."/>
            <person name="Handley S."/>
            <person name="Segall A.M."/>
            <person name="Dinsdale E.A."/>
            <person name="Edwards R.A."/>
        </authorList>
    </citation>
    <scope>NUCLEOTIDE SEQUENCE</scope>
    <source>
        <strain evidence="1">Bc11</strain>
    </source>
</reference>